<dbReference type="PANTHER" id="PTHR43355:SF2">
    <property type="entry name" value="FLAVIN REDUCTASE (NADPH)"/>
    <property type="match status" value="1"/>
</dbReference>
<protein>
    <submittedName>
        <fullName evidence="2">NAD-dependent epimerase</fullName>
    </submittedName>
</protein>
<evidence type="ECO:0000259" key="1">
    <source>
        <dbReference type="Pfam" id="PF13460"/>
    </source>
</evidence>
<organism evidence="2 3">
    <name type="scientific">Xylanimonas oleitrophica</name>
    <dbReference type="NCBI Taxonomy" id="2607479"/>
    <lineage>
        <taxon>Bacteria</taxon>
        <taxon>Bacillati</taxon>
        <taxon>Actinomycetota</taxon>
        <taxon>Actinomycetes</taxon>
        <taxon>Micrococcales</taxon>
        <taxon>Promicromonosporaceae</taxon>
        <taxon>Xylanimonas</taxon>
    </lineage>
</organism>
<comment type="caution">
    <text evidence="2">The sequence shown here is derived from an EMBL/GenBank/DDBJ whole genome shotgun (WGS) entry which is preliminary data.</text>
</comment>
<name>A0A2W5Y519_9MICO</name>
<dbReference type="InterPro" id="IPR051606">
    <property type="entry name" value="Polyketide_Oxido-like"/>
</dbReference>
<dbReference type="GO" id="GO:0016646">
    <property type="term" value="F:oxidoreductase activity, acting on the CH-NH group of donors, NAD or NADP as acceptor"/>
    <property type="evidence" value="ECO:0007669"/>
    <property type="project" value="TreeGrafter"/>
</dbReference>
<accession>A0A2W5Y519</accession>
<evidence type="ECO:0000313" key="2">
    <source>
        <dbReference type="EMBL" id="PZR53104.1"/>
    </source>
</evidence>
<dbReference type="Gene3D" id="3.40.50.720">
    <property type="entry name" value="NAD(P)-binding Rossmann-like Domain"/>
    <property type="match status" value="1"/>
</dbReference>
<dbReference type="Proteomes" id="UP000248783">
    <property type="component" value="Unassembled WGS sequence"/>
</dbReference>
<dbReference type="EMBL" id="QKWH01000005">
    <property type="protein sequence ID" value="PZR53104.1"/>
    <property type="molecule type" value="Genomic_DNA"/>
</dbReference>
<sequence length="213" mass="22105">MNITVVGGTGYAGAAIVAEAARRGHQVTALSRSTPAEPVEGVRYVQGEVLTGDAVAQAVAGADVVVGALSPRGELAGHLGEAYGRVVEQAQAADARFLLVGGWSTLRTEEGGPRVVETDQVPAEFAGEAREVAALLPWLQGTPESFDWVFVSPAATYGAYNPGEPRGTYRVGGEVAIFDAEGKSEISGADFGLAVVDEAEKAAHHREQINVAY</sequence>
<dbReference type="RefSeq" id="WP_111250897.1">
    <property type="nucleotide sequence ID" value="NZ_QKWH01000005.1"/>
</dbReference>
<feature type="domain" description="NAD(P)-binding" evidence="1">
    <location>
        <begin position="7"/>
        <end position="196"/>
    </location>
</feature>
<dbReference type="Pfam" id="PF13460">
    <property type="entry name" value="NAD_binding_10"/>
    <property type="match status" value="1"/>
</dbReference>
<dbReference type="InterPro" id="IPR036291">
    <property type="entry name" value="NAD(P)-bd_dom_sf"/>
</dbReference>
<dbReference type="AlphaFoldDB" id="A0A2W5Y519"/>
<proteinExistence type="predicted"/>
<reference evidence="2 3" key="1">
    <citation type="submission" date="2018-06" db="EMBL/GenBank/DDBJ databases">
        <title>Whole genome sequencing of a novel hydrocarbon degrading bacterial strain, PW21 isolated from oil contaminated produced water sample.</title>
        <authorList>
            <person name="Nagkirti P."/>
            <person name="Shaikh A."/>
            <person name="Gowdaman V."/>
            <person name="Engineer A.E."/>
            <person name="Dagar S."/>
            <person name="Dhakephalkar P.K."/>
        </authorList>
    </citation>
    <scope>NUCLEOTIDE SEQUENCE [LARGE SCALE GENOMIC DNA]</scope>
    <source>
        <strain evidence="2 3">PW21</strain>
    </source>
</reference>
<keyword evidence="3" id="KW-1185">Reference proteome</keyword>
<dbReference type="SUPFAM" id="SSF51735">
    <property type="entry name" value="NAD(P)-binding Rossmann-fold domains"/>
    <property type="match status" value="1"/>
</dbReference>
<dbReference type="InterPro" id="IPR016040">
    <property type="entry name" value="NAD(P)-bd_dom"/>
</dbReference>
<evidence type="ECO:0000313" key="3">
    <source>
        <dbReference type="Proteomes" id="UP000248783"/>
    </source>
</evidence>
<dbReference type="PANTHER" id="PTHR43355">
    <property type="entry name" value="FLAVIN REDUCTASE (NADPH)"/>
    <property type="match status" value="1"/>
</dbReference>
<gene>
    <name evidence="2" type="ORF">DNL40_08850</name>
</gene>